<feature type="region of interest" description="Disordered" evidence="2">
    <location>
        <begin position="241"/>
        <end position="262"/>
    </location>
</feature>
<dbReference type="AlphaFoldDB" id="A0A5C3EX34"/>
<comment type="similarity">
    <text evidence="1">Belongs to the actin family.</text>
</comment>
<dbReference type="SMART" id="SM00268">
    <property type="entry name" value="ACTIN"/>
    <property type="match status" value="1"/>
</dbReference>
<evidence type="ECO:0000256" key="2">
    <source>
        <dbReference type="SAM" id="MobiDB-lite"/>
    </source>
</evidence>
<feature type="compositionally biased region" description="Low complexity" evidence="2">
    <location>
        <begin position="241"/>
        <end position="251"/>
    </location>
</feature>
<dbReference type="Gene3D" id="3.30.420.40">
    <property type="match status" value="3"/>
</dbReference>
<keyword evidence="4" id="KW-1185">Reference proteome</keyword>
<organism evidence="3 4">
    <name type="scientific">Pseudozyma flocculosa</name>
    <dbReference type="NCBI Taxonomy" id="84751"/>
    <lineage>
        <taxon>Eukaryota</taxon>
        <taxon>Fungi</taxon>
        <taxon>Dikarya</taxon>
        <taxon>Basidiomycota</taxon>
        <taxon>Ustilaginomycotina</taxon>
        <taxon>Ustilaginomycetes</taxon>
        <taxon>Ustilaginales</taxon>
        <taxon>Ustilaginaceae</taxon>
        <taxon>Pseudozyma</taxon>
    </lineage>
</organism>
<dbReference type="OrthoDB" id="74201at2759"/>
<evidence type="ECO:0000256" key="1">
    <source>
        <dbReference type="RuleBase" id="RU000487"/>
    </source>
</evidence>
<dbReference type="InterPro" id="IPR043129">
    <property type="entry name" value="ATPase_NBD"/>
</dbReference>
<evidence type="ECO:0000313" key="3">
    <source>
        <dbReference type="EMBL" id="SPO36794.1"/>
    </source>
</evidence>
<dbReference type="PANTHER" id="PTHR11937">
    <property type="entry name" value="ACTIN"/>
    <property type="match status" value="1"/>
</dbReference>
<accession>A0A5C3EX34</accession>
<evidence type="ECO:0000313" key="4">
    <source>
        <dbReference type="Proteomes" id="UP000323386"/>
    </source>
</evidence>
<gene>
    <name evidence="3" type="ORF">PSFLO_02265</name>
</gene>
<sequence>MNVREARTVMVLTGSHTITAGYGIHEIFRRPSVTLTARVGLPRSKADTLMPASASASASTSASHPPDYTQYLVGAALDEAERKGQDLAIFWPMRHGVIRDWQQMIALWSHVLFALLPVKRSANDSYILLSLPAPISRDTHTLLAQVFFQHFNAPALCIVEKPLLAAYGVGTMNATVVDLGWEGCDVTPVFECQVQHNANVKSAVGARHCTLFLAHLLRRDQSIVSALTALLRYKRKSNTSSSSAASTAQGAQGSGGGADDDEDAQLQDALVALARQLVEDGHVLDEDAVRSGASGLTAAGGDGGDDDDGNFDIAAALVEGRDKKTRAAMDEEEERRRAALEAAHADDGLDEAVIASITGDEGQAGASTDEKAVLVQFRGLKLKVGPERFRFLEPLFRPELLEGVRGADEVALGDEPFGAGPFPDFGVARGGRFDGFVAPLAWPDWSRVASLPSCIAQSIASIDELDRRVTLWENLILHGSPAKIKTIQIETISALSDHVASAGTETGQVMGEPNPLQPRNVRALRVPDYFSEFKDRTDLAGFLGATVYAKLVFGDLQAKSYITKQNYNEMGPNAAYSVRPTT</sequence>
<dbReference type="SUPFAM" id="SSF53067">
    <property type="entry name" value="Actin-like ATPase domain"/>
    <property type="match status" value="2"/>
</dbReference>
<proteinExistence type="inferred from homology"/>
<dbReference type="Proteomes" id="UP000323386">
    <property type="component" value="Unassembled WGS sequence"/>
</dbReference>
<name>A0A5C3EX34_9BASI</name>
<dbReference type="EMBL" id="OOIP01000005">
    <property type="protein sequence ID" value="SPO36794.1"/>
    <property type="molecule type" value="Genomic_DNA"/>
</dbReference>
<protein>
    <submittedName>
        <fullName evidence="3">Related to macronuclear actin 1</fullName>
    </submittedName>
</protein>
<dbReference type="Pfam" id="PF00022">
    <property type="entry name" value="Actin"/>
    <property type="match status" value="1"/>
</dbReference>
<reference evidence="3 4" key="1">
    <citation type="submission" date="2018-03" db="EMBL/GenBank/DDBJ databases">
        <authorList>
            <person name="Guldener U."/>
        </authorList>
    </citation>
    <scope>NUCLEOTIDE SEQUENCE [LARGE SCALE GENOMIC DNA]</scope>
    <source>
        <strain evidence="3 4">DAOM196992</strain>
    </source>
</reference>
<dbReference type="InterPro" id="IPR004000">
    <property type="entry name" value="Actin"/>
</dbReference>